<keyword evidence="7 13" id="KW-1005">Bacterial flagellum biogenesis</keyword>
<keyword evidence="15" id="KW-0282">Flagellum</keyword>
<reference evidence="15" key="1">
    <citation type="journal article" date="2014" name="Int. J. Syst. Evol. Microbiol.">
        <title>Complete genome sequence of Corynebacterium casei LMG S-19264T (=DSM 44701T), isolated from a smear-ripened cheese.</title>
        <authorList>
            <consortium name="US DOE Joint Genome Institute (JGI-PGF)"/>
            <person name="Walter F."/>
            <person name="Albersmeier A."/>
            <person name="Kalinowski J."/>
            <person name="Ruckert C."/>
        </authorList>
    </citation>
    <scope>NUCLEOTIDE SEQUENCE</scope>
    <source>
        <strain evidence="15">KCTC 32182</strain>
    </source>
</reference>
<dbReference type="Proteomes" id="UP000645257">
    <property type="component" value="Unassembled WGS sequence"/>
</dbReference>
<feature type="region of interest" description="Disordered" evidence="14">
    <location>
        <begin position="368"/>
        <end position="389"/>
    </location>
</feature>
<keyword evidence="5 13" id="KW-1003">Cell membrane</keyword>
<evidence type="ECO:0000256" key="14">
    <source>
        <dbReference type="SAM" id="MobiDB-lite"/>
    </source>
</evidence>
<dbReference type="PANTHER" id="PTHR30531:SF12">
    <property type="entry name" value="FLAGELLAR BIOSYNTHETIC PROTEIN FLHB"/>
    <property type="match status" value="1"/>
</dbReference>
<evidence type="ECO:0000256" key="7">
    <source>
        <dbReference type="ARBA" id="ARBA00022795"/>
    </source>
</evidence>
<dbReference type="PRINTS" id="PR00950">
    <property type="entry name" value="TYPE3IMSPROT"/>
</dbReference>
<evidence type="ECO:0000256" key="6">
    <source>
        <dbReference type="ARBA" id="ARBA00022692"/>
    </source>
</evidence>
<dbReference type="RefSeq" id="WP_189530108.1">
    <property type="nucleotide sequence ID" value="NZ_BMYX01000001.1"/>
</dbReference>
<comment type="function">
    <text evidence="12 13">Required for formation of the rod structure in the basal body of the flagellar apparatus. Together with FliI and FliH, may constitute the export apparatus of flagellin.</text>
</comment>
<keyword evidence="9 13" id="KW-1133">Transmembrane helix</keyword>
<dbReference type="PANTHER" id="PTHR30531">
    <property type="entry name" value="FLAGELLAR BIOSYNTHETIC PROTEIN FLHB"/>
    <property type="match status" value="1"/>
</dbReference>
<dbReference type="SUPFAM" id="SSF160544">
    <property type="entry name" value="EscU C-terminal domain-like"/>
    <property type="match status" value="1"/>
</dbReference>
<feature type="transmembrane region" description="Helical" evidence="13">
    <location>
        <begin position="84"/>
        <end position="110"/>
    </location>
</feature>
<feature type="transmembrane region" description="Helical" evidence="13">
    <location>
        <begin position="145"/>
        <end position="164"/>
    </location>
</feature>
<evidence type="ECO:0000313" key="15">
    <source>
        <dbReference type="EMBL" id="GGY02972.1"/>
    </source>
</evidence>
<dbReference type="InterPro" id="IPR006136">
    <property type="entry name" value="FlhB"/>
</dbReference>
<evidence type="ECO:0000256" key="8">
    <source>
        <dbReference type="ARBA" id="ARBA00022927"/>
    </source>
</evidence>
<keyword evidence="16" id="KW-1185">Reference proteome</keyword>
<keyword evidence="15" id="KW-0969">Cilium</keyword>
<evidence type="ECO:0000256" key="13">
    <source>
        <dbReference type="RuleBase" id="RU364091"/>
    </source>
</evidence>
<keyword evidence="4 13" id="KW-0813">Transport</keyword>
<evidence type="ECO:0000256" key="4">
    <source>
        <dbReference type="ARBA" id="ARBA00022448"/>
    </source>
</evidence>
<evidence type="ECO:0000256" key="10">
    <source>
        <dbReference type="ARBA" id="ARBA00023136"/>
    </source>
</evidence>
<dbReference type="Pfam" id="PF01312">
    <property type="entry name" value="Bac_export_2"/>
    <property type="match status" value="1"/>
</dbReference>
<evidence type="ECO:0000313" key="16">
    <source>
        <dbReference type="Proteomes" id="UP000645257"/>
    </source>
</evidence>
<protein>
    <recommendedName>
        <fullName evidence="3 13">Flagellar biosynthetic protein FlhB</fullName>
    </recommendedName>
</protein>
<organism evidence="15 16">
    <name type="scientific">Paludibacterium paludis</name>
    <dbReference type="NCBI Taxonomy" id="1225769"/>
    <lineage>
        <taxon>Bacteria</taxon>
        <taxon>Pseudomonadati</taxon>
        <taxon>Pseudomonadota</taxon>
        <taxon>Betaproteobacteria</taxon>
        <taxon>Neisseriales</taxon>
        <taxon>Chromobacteriaceae</taxon>
        <taxon>Paludibacterium</taxon>
    </lineage>
</organism>
<dbReference type="GO" id="GO:0009306">
    <property type="term" value="P:protein secretion"/>
    <property type="evidence" value="ECO:0007669"/>
    <property type="project" value="InterPro"/>
</dbReference>
<evidence type="ECO:0000256" key="12">
    <source>
        <dbReference type="ARBA" id="ARBA00025078"/>
    </source>
</evidence>
<evidence type="ECO:0000256" key="11">
    <source>
        <dbReference type="ARBA" id="ARBA00023225"/>
    </source>
</evidence>
<proteinExistence type="inferred from homology"/>
<dbReference type="EMBL" id="BMYX01000001">
    <property type="protein sequence ID" value="GGY02972.1"/>
    <property type="molecule type" value="Genomic_DNA"/>
</dbReference>
<evidence type="ECO:0000256" key="9">
    <source>
        <dbReference type="ARBA" id="ARBA00022989"/>
    </source>
</evidence>
<feature type="transmembrane region" description="Helical" evidence="13">
    <location>
        <begin position="32"/>
        <end position="57"/>
    </location>
</feature>
<dbReference type="NCBIfam" id="TIGR00328">
    <property type="entry name" value="flhB"/>
    <property type="match status" value="1"/>
</dbReference>
<keyword evidence="6 13" id="KW-0812">Transmembrane</keyword>
<reference evidence="15" key="2">
    <citation type="submission" date="2020-09" db="EMBL/GenBank/DDBJ databases">
        <authorList>
            <person name="Sun Q."/>
            <person name="Kim S."/>
        </authorList>
    </citation>
    <scope>NUCLEOTIDE SEQUENCE</scope>
    <source>
        <strain evidence="15">KCTC 32182</strain>
    </source>
</reference>
<evidence type="ECO:0000256" key="3">
    <source>
        <dbReference type="ARBA" id="ARBA00021622"/>
    </source>
</evidence>
<keyword evidence="10 13" id="KW-0472">Membrane</keyword>
<dbReference type="AlphaFoldDB" id="A0A918NWS5"/>
<feature type="region of interest" description="Disordered" evidence="14">
    <location>
        <begin position="1"/>
        <end position="25"/>
    </location>
</feature>
<sequence length="389" mass="43053">MAEDSDDRTEAATGKRLSKAREQGNVPRSKELATFAIVMTSVALLMAQGSKIASYLLSVMKSLMVFDHQSLVNTDQALLRFREALFGAVWSLLPLFGALILVAVLIPMIIGGWNLTFTPVTPNFGKLNPLAGLKRLVSLQSATNALLAILKSLLIGGVAVWIIWKERDEIIGLVSLPLETGMVRMFDLAFHTFLIVASAMILLVAVDVPYTLWSYHKALRMTKQEVKQEAKEADTSPEVKGRIRQMQREAARRRMMQAVPEANVIVTNPTHYAVALKYTEEMRAPQVIAKGSLKLAERIIEVGREHKVAVMRLPPFARALYFNAEPGDEIPTRLYSAAAQVLAYVYQLKAYQNNGGLAPVFPDSLEVPEDLDPASKHKQHAAPSELPRQ</sequence>
<feature type="transmembrane region" description="Helical" evidence="13">
    <location>
        <begin position="185"/>
        <end position="206"/>
    </location>
</feature>
<dbReference type="GO" id="GO:0005886">
    <property type="term" value="C:plasma membrane"/>
    <property type="evidence" value="ECO:0007669"/>
    <property type="project" value="UniProtKB-SubCell"/>
</dbReference>
<comment type="similarity">
    <text evidence="2 13">Belongs to the type III secretion exporter family.</text>
</comment>
<name>A0A918NWS5_9NEIS</name>
<comment type="caution">
    <text evidence="15">The sequence shown here is derived from an EMBL/GenBank/DDBJ whole genome shotgun (WGS) entry which is preliminary data.</text>
</comment>
<dbReference type="InterPro" id="IPR029025">
    <property type="entry name" value="T3SS_substrate_exporter_C"/>
</dbReference>
<evidence type="ECO:0000256" key="5">
    <source>
        <dbReference type="ARBA" id="ARBA00022475"/>
    </source>
</evidence>
<accession>A0A918NWS5</accession>
<comment type="subcellular location">
    <subcellularLocation>
        <location evidence="1">Cell membrane</location>
        <topology evidence="1">Multi-pass membrane protein</topology>
    </subcellularLocation>
</comment>
<keyword evidence="15" id="KW-0966">Cell projection</keyword>
<dbReference type="InterPro" id="IPR006135">
    <property type="entry name" value="T3SS_substrate_exporter"/>
</dbReference>
<dbReference type="GO" id="GO:0044780">
    <property type="term" value="P:bacterial-type flagellum assembly"/>
    <property type="evidence" value="ECO:0007669"/>
    <property type="project" value="InterPro"/>
</dbReference>
<dbReference type="Gene3D" id="3.40.1690.10">
    <property type="entry name" value="secretion proteins EscU"/>
    <property type="match status" value="1"/>
</dbReference>
<keyword evidence="8 13" id="KW-0653">Protein transport</keyword>
<gene>
    <name evidence="13 15" type="primary">flhB</name>
    <name evidence="15" type="ORF">GCM10011289_01440</name>
</gene>
<evidence type="ECO:0000256" key="1">
    <source>
        <dbReference type="ARBA" id="ARBA00004651"/>
    </source>
</evidence>
<evidence type="ECO:0000256" key="2">
    <source>
        <dbReference type="ARBA" id="ARBA00010690"/>
    </source>
</evidence>
<keyword evidence="11 13" id="KW-1006">Bacterial flagellum protein export</keyword>